<name>A0A0C2FNR3_9BILA</name>
<feature type="domain" description="Receptor L-domain" evidence="1">
    <location>
        <begin position="27"/>
        <end position="130"/>
    </location>
</feature>
<gene>
    <name evidence="2" type="ORF">ANCDUO_23441</name>
</gene>
<keyword evidence="2" id="KW-0675">Receptor</keyword>
<evidence type="ECO:0000313" key="2">
    <source>
        <dbReference type="EMBL" id="KIH46506.1"/>
    </source>
</evidence>
<feature type="non-terminal residue" evidence="2">
    <location>
        <position position="162"/>
    </location>
</feature>
<proteinExistence type="predicted"/>
<dbReference type="EMBL" id="KN769087">
    <property type="protein sequence ID" value="KIH46506.1"/>
    <property type="molecule type" value="Genomic_DNA"/>
</dbReference>
<protein>
    <submittedName>
        <fullName evidence="2">Receptor L domain protein</fullName>
    </submittedName>
</protein>
<keyword evidence="3" id="KW-1185">Reference proteome</keyword>
<dbReference type="InterPro" id="IPR036941">
    <property type="entry name" value="Rcpt_L-dom_sf"/>
</dbReference>
<evidence type="ECO:0000259" key="1">
    <source>
        <dbReference type="Pfam" id="PF01030"/>
    </source>
</evidence>
<dbReference type="InterPro" id="IPR000494">
    <property type="entry name" value="Rcpt_L-dom"/>
</dbReference>
<dbReference type="OrthoDB" id="5857590at2759"/>
<evidence type="ECO:0000313" key="3">
    <source>
        <dbReference type="Proteomes" id="UP000054047"/>
    </source>
</evidence>
<dbReference type="Gene3D" id="3.80.20.20">
    <property type="entry name" value="Receptor L-domain"/>
    <property type="match status" value="1"/>
</dbReference>
<dbReference type="SUPFAM" id="SSF52058">
    <property type="entry name" value="L domain-like"/>
    <property type="match status" value="1"/>
</dbReference>
<dbReference type="Pfam" id="PF01030">
    <property type="entry name" value="Recep_L_domain"/>
    <property type="match status" value="1"/>
</dbReference>
<sequence length="162" mass="18317">MFGKKLLKTNINRLFDACSDRRTESEHCRIIEGILVLGDPRNRNLPNLEEVYGSVILSRSELERLPHMPKLKKIQYEEHFESPVITIVDNPNLKSIAELAKVEDIVLGSWEPSVVIRNNSKLCIEPEIMQTSFVNKYASHIMECGSKGGSRDPNSENSPPDA</sequence>
<dbReference type="AlphaFoldDB" id="A0A0C2FNR3"/>
<reference evidence="2 3" key="1">
    <citation type="submission" date="2013-12" db="EMBL/GenBank/DDBJ databases">
        <title>Draft genome of the parsitic nematode Ancylostoma duodenale.</title>
        <authorList>
            <person name="Mitreva M."/>
        </authorList>
    </citation>
    <scope>NUCLEOTIDE SEQUENCE [LARGE SCALE GENOMIC DNA]</scope>
    <source>
        <strain evidence="2 3">Zhejiang</strain>
    </source>
</reference>
<organism evidence="2 3">
    <name type="scientific">Ancylostoma duodenale</name>
    <dbReference type="NCBI Taxonomy" id="51022"/>
    <lineage>
        <taxon>Eukaryota</taxon>
        <taxon>Metazoa</taxon>
        <taxon>Ecdysozoa</taxon>
        <taxon>Nematoda</taxon>
        <taxon>Chromadorea</taxon>
        <taxon>Rhabditida</taxon>
        <taxon>Rhabditina</taxon>
        <taxon>Rhabditomorpha</taxon>
        <taxon>Strongyloidea</taxon>
        <taxon>Ancylostomatidae</taxon>
        <taxon>Ancylostomatinae</taxon>
        <taxon>Ancylostoma</taxon>
    </lineage>
</organism>
<dbReference type="Proteomes" id="UP000054047">
    <property type="component" value="Unassembled WGS sequence"/>
</dbReference>
<accession>A0A0C2FNR3</accession>